<keyword evidence="3" id="KW-0810">Translation regulation</keyword>
<dbReference type="Gene3D" id="1.25.10.10">
    <property type="entry name" value="Leucine-rich Repeat Variant"/>
    <property type="match status" value="2"/>
</dbReference>
<protein>
    <recommendedName>
        <fullName evidence="10">BTB/POZ domain-containing protein</fullName>
    </recommendedName>
</protein>
<dbReference type="OrthoDB" id="418748at2759"/>
<dbReference type="SMART" id="SM00225">
    <property type="entry name" value="BTB"/>
    <property type="match status" value="2"/>
</dbReference>
<gene>
    <name evidence="8" type="ORF">SADUNF_Sadunf16G0300900</name>
</gene>
<dbReference type="InterPro" id="IPR033133">
    <property type="entry name" value="PUM-HD"/>
</dbReference>
<dbReference type="InterPro" id="IPR016024">
    <property type="entry name" value="ARM-type_fold"/>
</dbReference>
<dbReference type="PANTHER" id="PTHR35918:SF1">
    <property type="entry name" value="BTB DOMAIN-CONTAINING PROTEIN"/>
    <property type="match status" value="1"/>
</dbReference>
<keyword evidence="4" id="KW-0694">RNA-binding</keyword>
<dbReference type="Proteomes" id="UP000657918">
    <property type="component" value="Chromosome 16"/>
</dbReference>
<sequence length="1741" mass="196233">MRSSKQAAAATVTENNRGLSGHMSTLHQRLYHALNLGTRYSEGKEWKWKCTDIEIQRHVVRSISSFIESASPDTLHHPLVKDSMADIVWALVWILQHKSEAVLSIAANVVVKLIRIIPNSILQPYSLYLVHPLASLLSSRLLEVSIACATALNMILSNLSAIREKSVWEILSETKTVFLIVSGIRKFSGGTMSTEYFQEMASLLSTILQKWSASRFSVWNDTKLMEVLEAMHENPDVSVKVALLKLYSGIALCGNGAMKLLQNGEALLQMMVLCMGRSHSYSVQMEGFRLAQRLATNKQGCLKMLSLCCEPIVKAIIDGMTGWTLSSGKIANGQMSLLVEACRLALIIRWDGEHHDYFWKRGIDKVLLDLLLEKFQNGQSVHLLTFEEQISEAQEVLKADVLLVLRPYIWDILGWLAIYCREDFNPSIHSHELLIDMLIRCACLTFTDSVRKGWQICQSDLSEMFRSESASRAVLMMIYSPSKYIASKARSMLSEILKPVGKEYMKHSLRVLNFTSTRENFGIPDMLQTGINLVALTCCACLPWYQSYIVKSGGVKILVAFIKWCLSNDVHIGRLSFAPHLHNIFSQRLCCWVCKEDWEGNDILLLYGLWGLAELLHYGSISKNLDIFSGQVEYTEAQFLRMLQEICSDNSALGLKWNAAYILSYFGFYGFPCKLGRRIGKALDENEFADTRLILAKGESMSVHGVILAIRCPSLLPPEELSHDEKTSDGSSGRCAVDKQHGKFKKEIRLSSHVDNQALAKLLEFVYLGYLQAGDEHVKKLKILAKHCSLQPLSTMLGKRRPKWGTRFPFYDLTPSLAPTGHHFSYGLLLDLCLRTFFIFVSDFRDITLKPKETESICWKCRACSLSLPHMHAHKVVLSSSCDYLQALFQSGMQESRSQIIEVPVSWEAMIKLVNWFYTDELPQPPSGCIWDNMDDEEKLHQLQQYLELCWLAEFWFLEDVQDISYKVIVSCLDSARQLSIKIIKIASELSLWKLAEVAANYLAPFYRQLCHSGDLEALNEDLVDMIRDASVRLSQEGFYPGIKQFGQWREFSGFKTATPFDFFRDLHSPCCVLSDHEQSDRFLSCIKLTPGEHYSLPMSYSSGRRIPVTGFNMHMGSILLVQASKSSCHVLLINTIIAISPLHEDFTIRHSIWNRCGITFCLNASAFTQLRQKRKPENLQLILSKFGIIVPQEIKPLPPHVRAQGSTVLYKQGILNEQGLIHSPLPCRSIKPGEDCVFIFVLLCVVTLAFFSVSSFSMETSSGSSVENLMLSVDNLSLLEGRTHTKNCQGFSPRNCHLAADGGSLPEIQETRTAGLPLYLTRFANLTSVPPPLFPGTIWGSNNLGDGWDFRGSRLQTGEKSFVRNFNSPSGSVIDEGARSVRSNRGLSDYSVVQNQEKLNNVRNFPCLLEGERFANYCLDKDGSRTLHGLLSLRDPEITCQICKKVLDLSPGGIPIVFDLMLDQHGRHVFAELIDSLNNQQLKLITSEITKDLSNFTRLIFNIHGSNSIKKVIRALRRSHLISSVTNNLCAAFYLVMTNRIGSYVVSECLNHLRPEDNNLLYEAAIACCLDLAMDHEGSIALIRVINTIQGLQRYRLLDILSRNAVFLSQDPEGNYVIQKVISLNNPLFTQKVCHLLIGHYVTISLQKGGSHIVEKCLDTEWKSWIIESFLSNTNTLLHVAKHEFGNYVIQKALKVTKQSGSPLYHKLLSCLKPHLRFLQSGYGRNVFNLITGGQSVKKV</sequence>
<proteinExistence type="predicted"/>
<comment type="pathway">
    <text evidence="1">Protein modification; protein ubiquitination.</text>
</comment>
<dbReference type="InterPro" id="IPR059007">
    <property type="entry name" value="ARM_At1g04390"/>
</dbReference>
<dbReference type="Pfam" id="PF00651">
    <property type="entry name" value="BTB"/>
    <property type="match status" value="1"/>
</dbReference>
<dbReference type="PROSITE" id="PS50303">
    <property type="entry name" value="PUM_HD"/>
    <property type="match status" value="1"/>
</dbReference>
<feature type="repeat" description="Pumilio" evidence="5">
    <location>
        <begin position="1600"/>
        <end position="1636"/>
    </location>
</feature>
<evidence type="ECO:0000313" key="9">
    <source>
        <dbReference type="Proteomes" id="UP000657918"/>
    </source>
</evidence>
<dbReference type="Gene3D" id="3.30.710.10">
    <property type="entry name" value="Potassium Channel Kv1.1, Chain A"/>
    <property type="match status" value="2"/>
</dbReference>
<dbReference type="GO" id="GO:0006417">
    <property type="term" value="P:regulation of translation"/>
    <property type="evidence" value="ECO:0007669"/>
    <property type="project" value="UniProtKB-KW"/>
</dbReference>
<dbReference type="InterPro" id="IPR001313">
    <property type="entry name" value="Pumilio_RNA-bd_rpt"/>
</dbReference>
<dbReference type="InterPro" id="IPR011333">
    <property type="entry name" value="SKP1/BTB/POZ_sf"/>
</dbReference>
<evidence type="ECO:0000256" key="2">
    <source>
        <dbReference type="ARBA" id="ARBA00022737"/>
    </source>
</evidence>
<evidence type="ECO:0000256" key="1">
    <source>
        <dbReference type="ARBA" id="ARBA00004906"/>
    </source>
</evidence>
<dbReference type="Pfam" id="PF26522">
    <property type="entry name" value="ARM_6"/>
    <property type="match status" value="1"/>
</dbReference>
<accession>A0A835J9K4</accession>
<name>A0A835J9K4_9ROSI</name>
<dbReference type="PROSITE" id="PS50302">
    <property type="entry name" value="PUM"/>
    <property type="match status" value="2"/>
</dbReference>
<dbReference type="EMBL" id="JADGMS010000016">
    <property type="protein sequence ID" value="KAF9667127.1"/>
    <property type="molecule type" value="Genomic_DNA"/>
</dbReference>
<dbReference type="PANTHER" id="PTHR35918">
    <property type="entry name" value="OS06G0674800 PROTEIN"/>
    <property type="match status" value="1"/>
</dbReference>
<dbReference type="SUPFAM" id="SSF48371">
    <property type="entry name" value="ARM repeat"/>
    <property type="match status" value="2"/>
</dbReference>
<feature type="domain" description="BTB" evidence="6">
    <location>
        <begin position="845"/>
        <end position="926"/>
    </location>
</feature>
<dbReference type="GO" id="GO:0003723">
    <property type="term" value="F:RNA binding"/>
    <property type="evidence" value="ECO:0007669"/>
    <property type="project" value="UniProtKB-KW"/>
</dbReference>
<dbReference type="CDD" id="cd18186">
    <property type="entry name" value="BTB_POZ_ZBTB_KLHL-like"/>
    <property type="match status" value="1"/>
</dbReference>
<dbReference type="InterPro" id="IPR000210">
    <property type="entry name" value="BTB/POZ_dom"/>
</dbReference>
<keyword evidence="2" id="KW-0677">Repeat</keyword>
<dbReference type="InterPro" id="IPR011989">
    <property type="entry name" value="ARM-like"/>
</dbReference>
<keyword evidence="9" id="KW-1185">Reference proteome</keyword>
<dbReference type="Pfam" id="PF00806">
    <property type="entry name" value="PUF"/>
    <property type="match status" value="5"/>
</dbReference>
<dbReference type="PROSITE" id="PS50097">
    <property type="entry name" value="BTB"/>
    <property type="match status" value="1"/>
</dbReference>
<reference evidence="8 9" key="1">
    <citation type="submission" date="2020-10" db="EMBL/GenBank/DDBJ databases">
        <title>Plant Genome Project.</title>
        <authorList>
            <person name="Zhang R.-G."/>
        </authorList>
    </citation>
    <scope>NUCLEOTIDE SEQUENCE [LARGE SCALE GENOMIC DNA]</scope>
    <source>
        <strain evidence="8">FAFU-HL-1</strain>
        <tissue evidence="8">Leaf</tissue>
    </source>
</reference>
<organism evidence="8 9">
    <name type="scientific">Salix dunnii</name>
    <dbReference type="NCBI Taxonomy" id="1413687"/>
    <lineage>
        <taxon>Eukaryota</taxon>
        <taxon>Viridiplantae</taxon>
        <taxon>Streptophyta</taxon>
        <taxon>Embryophyta</taxon>
        <taxon>Tracheophyta</taxon>
        <taxon>Spermatophyta</taxon>
        <taxon>Magnoliopsida</taxon>
        <taxon>eudicotyledons</taxon>
        <taxon>Gunneridae</taxon>
        <taxon>Pentapetalae</taxon>
        <taxon>rosids</taxon>
        <taxon>fabids</taxon>
        <taxon>Malpighiales</taxon>
        <taxon>Salicaceae</taxon>
        <taxon>Saliceae</taxon>
        <taxon>Salix</taxon>
    </lineage>
</organism>
<feature type="domain" description="PUM-HD" evidence="7">
    <location>
        <begin position="1383"/>
        <end position="1736"/>
    </location>
</feature>
<evidence type="ECO:0000313" key="8">
    <source>
        <dbReference type="EMBL" id="KAF9667127.1"/>
    </source>
</evidence>
<feature type="repeat" description="Pumilio" evidence="5">
    <location>
        <begin position="1670"/>
        <end position="1711"/>
    </location>
</feature>
<evidence type="ECO:0008006" key="10">
    <source>
        <dbReference type="Google" id="ProtNLM"/>
    </source>
</evidence>
<comment type="caution">
    <text evidence="8">The sequence shown here is derived from an EMBL/GenBank/DDBJ whole genome shotgun (WGS) entry which is preliminary data.</text>
</comment>
<evidence type="ECO:0000256" key="4">
    <source>
        <dbReference type="ARBA" id="ARBA00022884"/>
    </source>
</evidence>
<evidence type="ECO:0000259" key="6">
    <source>
        <dbReference type="PROSITE" id="PS50097"/>
    </source>
</evidence>
<evidence type="ECO:0000256" key="5">
    <source>
        <dbReference type="PROSITE-ProRule" id="PRU00317"/>
    </source>
</evidence>
<dbReference type="InterPro" id="IPR044953">
    <property type="entry name" value="At1g04390-like"/>
</dbReference>
<dbReference type="SMART" id="SM00025">
    <property type="entry name" value="Pumilio"/>
    <property type="match status" value="8"/>
</dbReference>
<evidence type="ECO:0000256" key="3">
    <source>
        <dbReference type="ARBA" id="ARBA00022845"/>
    </source>
</evidence>
<dbReference type="SUPFAM" id="SSF54695">
    <property type="entry name" value="POZ domain"/>
    <property type="match status" value="2"/>
</dbReference>
<evidence type="ECO:0000259" key="7">
    <source>
        <dbReference type="PROSITE" id="PS50303"/>
    </source>
</evidence>